<protein>
    <submittedName>
        <fullName evidence="1">Uncharacterized protein</fullName>
    </submittedName>
</protein>
<dbReference type="RefSeq" id="WP_006101059.1">
    <property type="nucleotide sequence ID" value="NZ_DS989849.1"/>
</dbReference>
<dbReference type="Proteomes" id="UP000003835">
    <property type="component" value="Unassembled WGS sequence"/>
</dbReference>
<dbReference type="HOGENOM" id="CLU_152373_0_0_3"/>
<sequence length="101" mass="11044">MMIKSAILLVFVVLPGFAASVLSAYYLFPEWVALERHQRYYQQLSQSPSSTMRDLSIAQAAENRHRINCFAEGVGVLLGGIIAAIGIHGLCTLPPKNAEDP</sequence>
<dbReference type="EMBL" id="DS989849">
    <property type="protein sequence ID" value="EDX75348.1"/>
    <property type="molecule type" value="Genomic_DNA"/>
</dbReference>
<dbReference type="AlphaFoldDB" id="B4VRR9"/>
<proteinExistence type="predicted"/>
<name>B4VRR9_9CYAN</name>
<evidence type="ECO:0000313" key="2">
    <source>
        <dbReference type="Proteomes" id="UP000003835"/>
    </source>
</evidence>
<accession>B4VRR9</accession>
<gene>
    <name evidence="1" type="ORF">MC7420_1266</name>
</gene>
<evidence type="ECO:0000313" key="1">
    <source>
        <dbReference type="EMBL" id="EDX75348.1"/>
    </source>
</evidence>
<dbReference type="STRING" id="118168.MC7420_1266"/>
<dbReference type="eggNOG" id="ENOG5033CB3">
    <property type="taxonomic scope" value="Bacteria"/>
</dbReference>
<keyword evidence="2" id="KW-1185">Reference proteome</keyword>
<organism evidence="1 2">
    <name type="scientific">Coleofasciculus chthonoplastes PCC 7420</name>
    <dbReference type="NCBI Taxonomy" id="118168"/>
    <lineage>
        <taxon>Bacteria</taxon>
        <taxon>Bacillati</taxon>
        <taxon>Cyanobacteriota</taxon>
        <taxon>Cyanophyceae</taxon>
        <taxon>Coleofasciculales</taxon>
        <taxon>Coleofasciculaceae</taxon>
        <taxon>Coleofasciculus</taxon>
    </lineage>
</organism>
<reference evidence="1 2" key="1">
    <citation type="submission" date="2008-07" db="EMBL/GenBank/DDBJ databases">
        <authorList>
            <person name="Tandeau de Marsac N."/>
            <person name="Ferriera S."/>
            <person name="Johnson J."/>
            <person name="Kravitz S."/>
            <person name="Beeson K."/>
            <person name="Sutton G."/>
            <person name="Rogers Y.-H."/>
            <person name="Friedman R."/>
            <person name="Frazier M."/>
            <person name="Venter J.C."/>
        </authorList>
    </citation>
    <scope>NUCLEOTIDE SEQUENCE [LARGE SCALE GENOMIC DNA]</scope>
    <source>
        <strain evidence="1 2">PCC 7420</strain>
    </source>
</reference>